<evidence type="ECO:0000313" key="2">
    <source>
        <dbReference type="Proteomes" id="UP000567179"/>
    </source>
</evidence>
<reference evidence="1 2" key="1">
    <citation type="journal article" date="2020" name="ISME J.">
        <title>Uncovering the hidden diversity of litter-decomposition mechanisms in mushroom-forming fungi.</title>
        <authorList>
            <person name="Floudas D."/>
            <person name="Bentzer J."/>
            <person name="Ahren D."/>
            <person name="Johansson T."/>
            <person name="Persson P."/>
            <person name="Tunlid A."/>
        </authorList>
    </citation>
    <scope>NUCLEOTIDE SEQUENCE [LARGE SCALE GENOMIC DNA]</scope>
    <source>
        <strain evidence="1 2">CBS 101986</strain>
    </source>
</reference>
<keyword evidence="2" id="KW-1185">Reference proteome</keyword>
<dbReference type="GO" id="GO:0005737">
    <property type="term" value="C:cytoplasm"/>
    <property type="evidence" value="ECO:0007669"/>
    <property type="project" value="TreeGrafter"/>
</dbReference>
<evidence type="ECO:0000313" key="1">
    <source>
        <dbReference type="EMBL" id="KAF5330317.1"/>
    </source>
</evidence>
<dbReference type="AlphaFoldDB" id="A0A8H5BVG4"/>
<dbReference type="Proteomes" id="UP000567179">
    <property type="component" value="Unassembled WGS sequence"/>
</dbReference>
<sequence>MSSHADPAHLTKHIPLLKYPFAASTFSLAQLTDGVSNGTALWLGGQCLAMYLAQMHAKYKTPHSAHRPRAIELGSGIGLTALALCSLGWDVLATDIPHVISSVLEKNINHNLSALPISSGTIQIRELDWSVLPEDWTWNHESVVASHSNHLVSADDSLALLRPPFDLIISADTVYSVELIEPMLRTLHVLSTLSASPAGSHFPAILLCIERRDPALVDRLLAAAKENWHFQVERIPHKKVVKAVEKEARWNKADWDDVELWKFKLNPSP</sequence>
<organism evidence="1 2">
    <name type="scientific">Psilocybe cf. subviscida</name>
    <dbReference type="NCBI Taxonomy" id="2480587"/>
    <lineage>
        <taxon>Eukaryota</taxon>
        <taxon>Fungi</taxon>
        <taxon>Dikarya</taxon>
        <taxon>Basidiomycota</taxon>
        <taxon>Agaricomycotina</taxon>
        <taxon>Agaricomycetes</taxon>
        <taxon>Agaricomycetidae</taxon>
        <taxon>Agaricales</taxon>
        <taxon>Agaricineae</taxon>
        <taxon>Strophariaceae</taxon>
        <taxon>Psilocybe</taxon>
    </lineage>
</organism>
<dbReference type="InterPro" id="IPR019410">
    <property type="entry name" value="Methyltransf_16"/>
</dbReference>
<dbReference type="EMBL" id="JAACJJ010000001">
    <property type="protein sequence ID" value="KAF5330317.1"/>
    <property type="molecule type" value="Genomic_DNA"/>
</dbReference>
<dbReference type="GO" id="GO:0008757">
    <property type="term" value="F:S-adenosylmethionine-dependent methyltransferase activity"/>
    <property type="evidence" value="ECO:0007669"/>
    <property type="project" value="UniProtKB-ARBA"/>
</dbReference>
<gene>
    <name evidence="1" type="ORF">D9619_005789</name>
</gene>
<dbReference type="PANTHER" id="PTHR14614:SF162">
    <property type="entry name" value="EXPRESSED PROTEIN"/>
    <property type="match status" value="1"/>
</dbReference>
<comment type="caution">
    <text evidence="1">The sequence shown here is derived from an EMBL/GenBank/DDBJ whole genome shotgun (WGS) entry which is preliminary data.</text>
</comment>
<accession>A0A8H5BVG4</accession>
<dbReference type="OrthoDB" id="194386at2759"/>
<name>A0A8H5BVG4_9AGAR</name>
<dbReference type="Pfam" id="PF10294">
    <property type="entry name" value="Methyltransf_16"/>
    <property type="match status" value="1"/>
</dbReference>
<dbReference type="SUPFAM" id="SSF53335">
    <property type="entry name" value="S-adenosyl-L-methionine-dependent methyltransferases"/>
    <property type="match status" value="1"/>
</dbReference>
<dbReference type="PANTHER" id="PTHR14614">
    <property type="entry name" value="HEPATOCELLULAR CARCINOMA-ASSOCIATED ANTIGEN"/>
    <property type="match status" value="1"/>
</dbReference>
<dbReference type="GO" id="GO:0005634">
    <property type="term" value="C:nucleus"/>
    <property type="evidence" value="ECO:0007669"/>
    <property type="project" value="TreeGrafter"/>
</dbReference>
<protein>
    <submittedName>
        <fullName evidence="1">Uncharacterized protein</fullName>
    </submittedName>
</protein>
<proteinExistence type="predicted"/>
<dbReference type="InterPro" id="IPR029063">
    <property type="entry name" value="SAM-dependent_MTases_sf"/>
</dbReference>
<dbReference type="Gene3D" id="3.40.50.150">
    <property type="entry name" value="Vaccinia Virus protein VP39"/>
    <property type="match status" value="1"/>
</dbReference>